<name>A0A255Z7R8_9FLAO</name>
<feature type="transmembrane region" description="Helical" evidence="1">
    <location>
        <begin position="62"/>
        <end position="80"/>
    </location>
</feature>
<keyword evidence="1" id="KW-1133">Transmembrane helix</keyword>
<sequence>MSRFIKKIPLINALIALLIILTVGIYNPIANIIILLLSFISVGFSIYRFKILEPEKANKVKIFILIFPLVAAIYLLMNMFF</sequence>
<evidence type="ECO:0000256" key="1">
    <source>
        <dbReference type="SAM" id="Phobius"/>
    </source>
</evidence>
<gene>
    <name evidence="2" type="ORF">CHU92_08310</name>
</gene>
<evidence type="ECO:0008006" key="4">
    <source>
        <dbReference type="Google" id="ProtNLM"/>
    </source>
</evidence>
<dbReference type="AlphaFoldDB" id="A0A255Z7R8"/>
<organism evidence="2 3">
    <name type="scientific">Flavobacterium cyanobacteriorum</name>
    <dbReference type="NCBI Taxonomy" id="2022802"/>
    <lineage>
        <taxon>Bacteria</taxon>
        <taxon>Pseudomonadati</taxon>
        <taxon>Bacteroidota</taxon>
        <taxon>Flavobacteriia</taxon>
        <taxon>Flavobacteriales</taxon>
        <taxon>Flavobacteriaceae</taxon>
        <taxon>Flavobacterium</taxon>
    </lineage>
</organism>
<comment type="caution">
    <text evidence="2">The sequence shown here is derived from an EMBL/GenBank/DDBJ whole genome shotgun (WGS) entry which is preliminary data.</text>
</comment>
<accession>A0A255Z7R8</accession>
<keyword evidence="3" id="KW-1185">Reference proteome</keyword>
<dbReference type="Proteomes" id="UP000216605">
    <property type="component" value="Unassembled WGS sequence"/>
</dbReference>
<keyword evidence="1" id="KW-0812">Transmembrane</keyword>
<proteinExistence type="predicted"/>
<keyword evidence="1" id="KW-0472">Membrane</keyword>
<evidence type="ECO:0000313" key="2">
    <source>
        <dbReference type="EMBL" id="OYQ37471.1"/>
    </source>
</evidence>
<evidence type="ECO:0000313" key="3">
    <source>
        <dbReference type="Proteomes" id="UP000216605"/>
    </source>
</evidence>
<dbReference type="EMBL" id="NOXV01000254">
    <property type="protein sequence ID" value="OYQ37471.1"/>
    <property type="molecule type" value="Genomic_DNA"/>
</dbReference>
<feature type="transmembrane region" description="Helical" evidence="1">
    <location>
        <begin position="7"/>
        <end position="26"/>
    </location>
</feature>
<protein>
    <recommendedName>
        <fullName evidence="4">Phosphatidate cytidylyltransferase</fullName>
    </recommendedName>
</protein>
<reference evidence="2 3" key="1">
    <citation type="submission" date="2017-07" db="EMBL/GenBank/DDBJ databases">
        <title>Flavobacterium cyanobacteriorum sp. nov., isolated from cyanobacterial aggregates in a eutrophic lake.</title>
        <authorList>
            <person name="Cai H."/>
        </authorList>
    </citation>
    <scope>NUCLEOTIDE SEQUENCE [LARGE SCALE GENOMIC DNA]</scope>
    <source>
        <strain evidence="2 3">TH021</strain>
    </source>
</reference>